<keyword evidence="1" id="KW-1133">Transmembrane helix</keyword>
<feature type="transmembrane region" description="Helical" evidence="1">
    <location>
        <begin position="119"/>
        <end position="137"/>
    </location>
</feature>
<evidence type="ECO:0000313" key="2">
    <source>
        <dbReference type="EMBL" id="TKD50168.1"/>
    </source>
</evidence>
<comment type="caution">
    <text evidence="2">The sequence shown here is derived from an EMBL/GenBank/DDBJ whole genome shotgun (WGS) entry which is preliminary data.</text>
</comment>
<protein>
    <recommendedName>
        <fullName evidence="4">Sugar transporter</fullName>
    </recommendedName>
</protein>
<dbReference type="AlphaFoldDB" id="A0A4V5PY84"/>
<feature type="transmembrane region" description="Helical" evidence="1">
    <location>
        <begin position="59"/>
        <end position="80"/>
    </location>
</feature>
<evidence type="ECO:0008006" key="4">
    <source>
        <dbReference type="Google" id="ProtNLM"/>
    </source>
</evidence>
<dbReference type="Proteomes" id="UP000309138">
    <property type="component" value="Unassembled WGS sequence"/>
</dbReference>
<dbReference type="RefSeq" id="WP_136942110.1">
    <property type="nucleotide sequence ID" value="NZ_SWKR01000002.1"/>
</dbReference>
<evidence type="ECO:0000313" key="3">
    <source>
        <dbReference type="Proteomes" id="UP000309138"/>
    </source>
</evidence>
<evidence type="ECO:0000256" key="1">
    <source>
        <dbReference type="SAM" id="Phobius"/>
    </source>
</evidence>
<feature type="transmembrane region" description="Helical" evidence="1">
    <location>
        <begin position="12"/>
        <end position="32"/>
    </location>
</feature>
<accession>A0A4V5PY84</accession>
<dbReference type="OrthoDB" id="7507670at2"/>
<keyword evidence="1" id="KW-0812">Transmembrane</keyword>
<reference evidence="2 3" key="1">
    <citation type="submission" date="2019-04" db="EMBL/GenBank/DDBJ databases">
        <authorList>
            <person name="Yang Y."/>
            <person name="Wei D."/>
        </authorList>
    </citation>
    <scope>NUCLEOTIDE SEQUENCE [LARGE SCALE GENOMIC DNA]</scope>
    <source>
        <strain evidence="2 3">L-1-4w-11</strain>
    </source>
</reference>
<name>A0A4V5PY84_9SPHN</name>
<organism evidence="2 3">
    <name type="scientific">Sphingomonas baiyangensis</name>
    <dbReference type="NCBI Taxonomy" id="2572576"/>
    <lineage>
        <taxon>Bacteria</taxon>
        <taxon>Pseudomonadati</taxon>
        <taxon>Pseudomonadota</taxon>
        <taxon>Alphaproteobacteria</taxon>
        <taxon>Sphingomonadales</taxon>
        <taxon>Sphingomonadaceae</taxon>
        <taxon>Sphingomonas</taxon>
    </lineage>
</organism>
<feature type="transmembrane region" description="Helical" evidence="1">
    <location>
        <begin position="87"/>
        <end position="107"/>
    </location>
</feature>
<gene>
    <name evidence="2" type="ORF">FBR43_04905</name>
</gene>
<keyword evidence="3" id="KW-1185">Reference proteome</keyword>
<dbReference type="EMBL" id="SWKR01000002">
    <property type="protein sequence ID" value="TKD50168.1"/>
    <property type="molecule type" value="Genomic_DNA"/>
</dbReference>
<proteinExistence type="predicted"/>
<sequence>MANGFTTKPPRRLTIIAIVLALWGAMGVFAFYGDATMSAAKLAAMPEWDRQFYATRPGWFVWAYGIATWAGLAGAVLLLLRRALAVPAFAVSLLAALVQFGFVFAATDLVAVKGAAATVPFPLFILAVAIFQLWFATDARRRGWLR</sequence>
<keyword evidence="1" id="KW-0472">Membrane</keyword>